<dbReference type="AlphaFoldDB" id="A0AAX6I1A8"/>
<dbReference type="EMBL" id="JANAVB010005597">
    <property type="protein sequence ID" value="KAJ6846858.1"/>
    <property type="molecule type" value="Genomic_DNA"/>
</dbReference>
<accession>A0AAX6I1A8</accession>
<keyword evidence="1" id="KW-0472">Membrane</keyword>
<name>A0AAX6I1A8_IRIPA</name>
<feature type="transmembrane region" description="Helical" evidence="1">
    <location>
        <begin position="51"/>
        <end position="70"/>
    </location>
</feature>
<keyword evidence="1" id="KW-1133">Transmembrane helix</keyword>
<gene>
    <name evidence="2" type="ORF">M6B38_283625</name>
</gene>
<reference evidence="2" key="2">
    <citation type="submission" date="2023-04" db="EMBL/GenBank/DDBJ databases">
        <authorList>
            <person name="Bruccoleri R.E."/>
            <person name="Oakeley E.J."/>
            <person name="Faust A.-M."/>
            <person name="Dessus-Babus S."/>
            <person name="Altorfer M."/>
            <person name="Burckhardt D."/>
            <person name="Oertli M."/>
            <person name="Naumann U."/>
            <person name="Petersen F."/>
            <person name="Wong J."/>
        </authorList>
    </citation>
    <scope>NUCLEOTIDE SEQUENCE</scope>
    <source>
        <strain evidence="2">GSM-AAB239-AS_SAM_17_03QT</strain>
        <tissue evidence="2">Leaf</tissue>
    </source>
</reference>
<organism evidence="2 3">
    <name type="scientific">Iris pallida</name>
    <name type="common">Sweet iris</name>
    <dbReference type="NCBI Taxonomy" id="29817"/>
    <lineage>
        <taxon>Eukaryota</taxon>
        <taxon>Viridiplantae</taxon>
        <taxon>Streptophyta</taxon>
        <taxon>Embryophyta</taxon>
        <taxon>Tracheophyta</taxon>
        <taxon>Spermatophyta</taxon>
        <taxon>Magnoliopsida</taxon>
        <taxon>Liliopsida</taxon>
        <taxon>Asparagales</taxon>
        <taxon>Iridaceae</taxon>
        <taxon>Iridoideae</taxon>
        <taxon>Irideae</taxon>
        <taxon>Iris</taxon>
    </lineage>
</organism>
<dbReference type="Proteomes" id="UP001140949">
    <property type="component" value="Unassembled WGS sequence"/>
</dbReference>
<evidence type="ECO:0000313" key="3">
    <source>
        <dbReference type="Proteomes" id="UP001140949"/>
    </source>
</evidence>
<keyword evidence="3" id="KW-1185">Reference proteome</keyword>
<sequence>MILIISYPSPSERHIRWYKIKFHAPCAKYFHTTSRYAKYAYHKNIFARGNLKSPLVVVVVVVVVVMVLVLNTD</sequence>
<keyword evidence="1" id="KW-0812">Transmembrane</keyword>
<comment type="caution">
    <text evidence="2">The sequence shown here is derived from an EMBL/GenBank/DDBJ whole genome shotgun (WGS) entry which is preliminary data.</text>
</comment>
<proteinExistence type="predicted"/>
<evidence type="ECO:0000313" key="2">
    <source>
        <dbReference type="EMBL" id="KAJ6846858.1"/>
    </source>
</evidence>
<evidence type="ECO:0000256" key="1">
    <source>
        <dbReference type="SAM" id="Phobius"/>
    </source>
</evidence>
<protein>
    <submittedName>
        <fullName evidence="2">U-box domain-containing protein 33 isoform X1</fullName>
    </submittedName>
</protein>
<reference evidence="2" key="1">
    <citation type="journal article" date="2023" name="GigaByte">
        <title>Genome assembly of the bearded iris, Iris pallida Lam.</title>
        <authorList>
            <person name="Bruccoleri R.E."/>
            <person name="Oakeley E.J."/>
            <person name="Faust A.M.E."/>
            <person name="Altorfer M."/>
            <person name="Dessus-Babus S."/>
            <person name="Burckhardt D."/>
            <person name="Oertli M."/>
            <person name="Naumann U."/>
            <person name="Petersen F."/>
            <person name="Wong J."/>
        </authorList>
    </citation>
    <scope>NUCLEOTIDE SEQUENCE</scope>
    <source>
        <strain evidence="2">GSM-AAB239-AS_SAM_17_03QT</strain>
    </source>
</reference>